<dbReference type="GO" id="GO:0003700">
    <property type="term" value="F:DNA-binding transcription factor activity"/>
    <property type="evidence" value="ECO:0007669"/>
    <property type="project" value="InterPro"/>
</dbReference>
<evidence type="ECO:0000259" key="7">
    <source>
        <dbReference type="PROSITE" id="PS50811"/>
    </source>
</evidence>
<dbReference type="SMART" id="SM00774">
    <property type="entry name" value="WRKY"/>
    <property type="match status" value="1"/>
</dbReference>
<comment type="subcellular location">
    <subcellularLocation>
        <location evidence="1">Nucleus</location>
    </subcellularLocation>
</comment>
<feature type="compositionally biased region" description="Low complexity" evidence="6">
    <location>
        <begin position="192"/>
        <end position="202"/>
    </location>
</feature>
<gene>
    <name evidence="8" type="ORF">U9M48_018162</name>
</gene>
<dbReference type="GO" id="GO:0043565">
    <property type="term" value="F:sequence-specific DNA binding"/>
    <property type="evidence" value="ECO:0007669"/>
    <property type="project" value="InterPro"/>
</dbReference>
<dbReference type="FunFam" id="2.20.25.80:FF:000003">
    <property type="entry name" value="WRKY transcription factor 57"/>
    <property type="match status" value="1"/>
</dbReference>
<evidence type="ECO:0000256" key="2">
    <source>
        <dbReference type="ARBA" id="ARBA00023015"/>
    </source>
</evidence>
<dbReference type="SUPFAM" id="SSF118290">
    <property type="entry name" value="WRKY DNA-binding domain"/>
    <property type="match status" value="1"/>
</dbReference>
<evidence type="ECO:0000313" key="8">
    <source>
        <dbReference type="EMBL" id="WVZ69365.1"/>
    </source>
</evidence>
<protein>
    <recommendedName>
        <fullName evidence="7">WRKY domain-containing protein</fullName>
    </recommendedName>
</protein>
<evidence type="ECO:0000313" key="9">
    <source>
        <dbReference type="Proteomes" id="UP001341281"/>
    </source>
</evidence>
<dbReference type="PROSITE" id="PS50811">
    <property type="entry name" value="WRKY"/>
    <property type="match status" value="1"/>
</dbReference>
<sequence>MSSGDFHFHDELASLFATRPAAETMMAQQQQQQAPASWFADYLHGGGGAPAGVGTMDYDLLYRALDLPVPGDDDDGVVKRELQLVVDTGGGGGGGGFAATPTPSGGGTAPVTPNTTSSMSSSSSEAAGGGAGGGGGGGFGGPGEEESPAGRCKKEEGDGEETKDEATTDKTKKGFLIDLGVESGSRAKSSGFARQQAANNRARAFERDRARNLVSLHRSRSMNEIRITFPALTRRRPPRRRRRRRQLTIYLCLTTTICCTDCRAGAGKQAKVKGEKRQRQPRFAFMTKSEVDHLEDGYRWRKYGQKAVKNSPYPRSYYRCTTQKCPVKKRVERSYQDPEVVITTYEGKHTHPIPATLRGSTHLLAAQLHHHGGGGGGHHLGAFPPLPQMHGAPFGRAGGGGVIDVLGLLPPPPTRAAQNHNHAAMPPAIGLASSHGMSGTMSTVVAGATATTATTTTTTSSSPPSFQMQHFMAQDFGLLQDMLPSFVHGNIQP</sequence>
<proteinExistence type="predicted"/>
<dbReference type="PANTHER" id="PTHR31221:SF127">
    <property type="entry name" value="WRKY TRANSCRIPTION FACTOR 71-RELATED"/>
    <property type="match status" value="1"/>
</dbReference>
<keyword evidence="9" id="KW-1185">Reference proteome</keyword>
<keyword evidence="2" id="KW-0805">Transcription regulation</keyword>
<reference evidence="8 9" key="1">
    <citation type="submission" date="2024-02" db="EMBL/GenBank/DDBJ databases">
        <title>High-quality chromosome-scale genome assembly of Pensacola bahiagrass (Paspalum notatum Flugge var. saurae).</title>
        <authorList>
            <person name="Vega J.M."/>
            <person name="Podio M."/>
            <person name="Orjuela J."/>
            <person name="Siena L.A."/>
            <person name="Pessino S.C."/>
            <person name="Combes M.C."/>
            <person name="Mariac C."/>
            <person name="Albertini E."/>
            <person name="Pupilli F."/>
            <person name="Ortiz J.P.A."/>
            <person name="Leblanc O."/>
        </authorList>
    </citation>
    <scope>NUCLEOTIDE SEQUENCE [LARGE SCALE GENOMIC DNA]</scope>
    <source>
        <strain evidence="8">R1</strain>
        <tissue evidence="8">Leaf</tissue>
    </source>
</reference>
<feature type="region of interest" description="Disordered" evidence="6">
    <location>
        <begin position="185"/>
        <end position="204"/>
    </location>
</feature>
<dbReference type="Gene3D" id="2.20.25.80">
    <property type="entry name" value="WRKY domain"/>
    <property type="match status" value="1"/>
</dbReference>
<feature type="domain" description="WRKY" evidence="7">
    <location>
        <begin position="289"/>
        <end position="354"/>
    </location>
</feature>
<evidence type="ECO:0000256" key="5">
    <source>
        <dbReference type="ARBA" id="ARBA00023242"/>
    </source>
</evidence>
<dbReference type="GO" id="GO:0005634">
    <property type="term" value="C:nucleus"/>
    <property type="evidence" value="ECO:0007669"/>
    <property type="project" value="UniProtKB-SubCell"/>
</dbReference>
<dbReference type="InterPro" id="IPR044810">
    <property type="entry name" value="WRKY_plant"/>
</dbReference>
<feature type="compositionally biased region" description="Gly residues" evidence="6">
    <location>
        <begin position="88"/>
        <end position="97"/>
    </location>
</feature>
<dbReference type="InterPro" id="IPR003657">
    <property type="entry name" value="WRKY_dom"/>
</dbReference>
<evidence type="ECO:0000256" key="6">
    <source>
        <dbReference type="SAM" id="MobiDB-lite"/>
    </source>
</evidence>
<dbReference type="Pfam" id="PF03106">
    <property type="entry name" value="WRKY"/>
    <property type="match status" value="1"/>
</dbReference>
<dbReference type="InterPro" id="IPR036576">
    <property type="entry name" value="WRKY_dom_sf"/>
</dbReference>
<feature type="region of interest" description="Disordered" evidence="6">
    <location>
        <begin position="87"/>
        <end position="171"/>
    </location>
</feature>
<dbReference type="AlphaFoldDB" id="A0AAQ3TBA2"/>
<keyword evidence="3" id="KW-0238">DNA-binding</keyword>
<dbReference type="PANTHER" id="PTHR31221">
    <property type="entry name" value="WRKY TRANSCRIPTION FACTOR PROTEIN 1-RELATED"/>
    <property type="match status" value="1"/>
</dbReference>
<keyword evidence="5" id="KW-0539">Nucleus</keyword>
<evidence type="ECO:0000256" key="3">
    <source>
        <dbReference type="ARBA" id="ARBA00023125"/>
    </source>
</evidence>
<keyword evidence="4" id="KW-0804">Transcription</keyword>
<name>A0AAQ3TBA2_PASNO</name>
<organism evidence="8 9">
    <name type="scientific">Paspalum notatum var. saurae</name>
    <dbReference type="NCBI Taxonomy" id="547442"/>
    <lineage>
        <taxon>Eukaryota</taxon>
        <taxon>Viridiplantae</taxon>
        <taxon>Streptophyta</taxon>
        <taxon>Embryophyta</taxon>
        <taxon>Tracheophyta</taxon>
        <taxon>Spermatophyta</taxon>
        <taxon>Magnoliopsida</taxon>
        <taxon>Liliopsida</taxon>
        <taxon>Poales</taxon>
        <taxon>Poaceae</taxon>
        <taxon>PACMAD clade</taxon>
        <taxon>Panicoideae</taxon>
        <taxon>Andropogonodae</taxon>
        <taxon>Paspaleae</taxon>
        <taxon>Paspalinae</taxon>
        <taxon>Paspalum</taxon>
    </lineage>
</organism>
<feature type="compositionally biased region" description="Gly residues" evidence="6">
    <location>
        <begin position="127"/>
        <end position="142"/>
    </location>
</feature>
<evidence type="ECO:0000256" key="4">
    <source>
        <dbReference type="ARBA" id="ARBA00023163"/>
    </source>
</evidence>
<dbReference type="Proteomes" id="UP001341281">
    <property type="component" value="Chromosome 04"/>
</dbReference>
<feature type="compositionally biased region" description="Low complexity" evidence="6">
    <location>
        <begin position="98"/>
        <end position="126"/>
    </location>
</feature>
<dbReference type="EMBL" id="CP144748">
    <property type="protein sequence ID" value="WVZ69365.1"/>
    <property type="molecule type" value="Genomic_DNA"/>
</dbReference>
<accession>A0AAQ3TBA2</accession>
<evidence type="ECO:0000256" key="1">
    <source>
        <dbReference type="ARBA" id="ARBA00004123"/>
    </source>
</evidence>